<accession>A0A852TB20</accession>
<proteinExistence type="predicted"/>
<dbReference type="EMBL" id="JACCBX010000005">
    <property type="protein sequence ID" value="NYE05970.1"/>
    <property type="molecule type" value="Genomic_DNA"/>
</dbReference>
<name>A0A852TB20_9BACI</name>
<sequence>MKDKSCQVDWGSVLHEGDEGQIVLRGLEKCPS</sequence>
<gene>
    <name evidence="1" type="ORF">F4694_002745</name>
</gene>
<evidence type="ECO:0000313" key="1">
    <source>
        <dbReference type="EMBL" id="NYE05970.1"/>
    </source>
</evidence>
<comment type="caution">
    <text evidence="1">The sequence shown here is derived from an EMBL/GenBank/DDBJ whole genome shotgun (WGS) entry which is preliminary data.</text>
</comment>
<reference evidence="2" key="1">
    <citation type="submission" date="2020-07" db="EMBL/GenBank/DDBJ databases">
        <authorList>
            <person name="Partida-Martinez L."/>
            <person name="Huntemann M."/>
            <person name="Clum A."/>
            <person name="Wang J."/>
            <person name="Palaniappan K."/>
            <person name="Ritter S."/>
            <person name="Chen I.-M."/>
            <person name="Stamatis D."/>
            <person name="Reddy T."/>
            <person name="O'Malley R."/>
            <person name="Daum C."/>
            <person name="Shapiro N."/>
            <person name="Ivanova N."/>
            <person name="Kyrpides N."/>
            <person name="Woyke T."/>
        </authorList>
    </citation>
    <scope>NUCLEOTIDE SEQUENCE [LARGE SCALE GENOMIC DNA]</scope>
    <source>
        <strain evidence="2">AT2.8</strain>
    </source>
</reference>
<protein>
    <submittedName>
        <fullName evidence="1">Uncharacterized protein</fullName>
    </submittedName>
</protein>
<organism evidence="1 2">
    <name type="scientific">Neobacillus niacini</name>
    <dbReference type="NCBI Taxonomy" id="86668"/>
    <lineage>
        <taxon>Bacteria</taxon>
        <taxon>Bacillati</taxon>
        <taxon>Bacillota</taxon>
        <taxon>Bacilli</taxon>
        <taxon>Bacillales</taxon>
        <taxon>Bacillaceae</taxon>
        <taxon>Neobacillus</taxon>
    </lineage>
</organism>
<dbReference type="AlphaFoldDB" id="A0A852TB20"/>
<dbReference type="Proteomes" id="UP000548423">
    <property type="component" value="Unassembled WGS sequence"/>
</dbReference>
<reference evidence="2" key="2">
    <citation type="submission" date="2020-08" db="EMBL/GenBank/DDBJ databases">
        <title>The Agave Microbiome: Exploring the role of microbial communities in plant adaptations to desert environments.</title>
        <authorList>
            <person name="Partida-Martinez L.P."/>
        </authorList>
    </citation>
    <scope>NUCLEOTIDE SEQUENCE [LARGE SCALE GENOMIC DNA]</scope>
    <source>
        <strain evidence="2">AT2.8</strain>
    </source>
</reference>
<evidence type="ECO:0000313" key="2">
    <source>
        <dbReference type="Proteomes" id="UP000548423"/>
    </source>
</evidence>